<comment type="cofactor">
    <cofactor evidence="7 9">
        <name>Mg(2+)</name>
        <dbReference type="ChEBI" id="CHEBI:18420"/>
    </cofactor>
</comment>
<dbReference type="NCBIfam" id="TIGR00445">
    <property type="entry name" value="mraY"/>
    <property type="match status" value="1"/>
</dbReference>
<accession>A0A9D6YVT5</accession>
<keyword evidence="7 9" id="KW-0479">Metal-binding</keyword>
<comment type="subcellular location">
    <subcellularLocation>
        <location evidence="7">Cell membrane</location>
        <topology evidence="7">Multi-pass membrane protein</topology>
    </subcellularLocation>
    <subcellularLocation>
        <location evidence="1">Membrane</location>
        <topology evidence="1">Multi-pass membrane protein</topology>
    </subcellularLocation>
</comment>
<feature type="transmembrane region" description="Helical" evidence="7">
    <location>
        <begin position="6"/>
        <end position="29"/>
    </location>
</feature>
<keyword evidence="7" id="KW-0961">Cell wall biogenesis/degradation</keyword>
<keyword evidence="5 7" id="KW-1133">Transmembrane helix</keyword>
<dbReference type="PROSITE" id="PS01347">
    <property type="entry name" value="MRAY_1"/>
    <property type="match status" value="1"/>
</dbReference>
<protein>
    <recommendedName>
        <fullName evidence="7 8">Phospho-N-acetylmuramoyl-pentapeptide-transferase</fullName>
        <ecNumber evidence="7 8">2.7.8.13</ecNumber>
    </recommendedName>
    <alternativeName>
        <fullName evidence="7">UDP-MurNAc-pentapeptide phosphotransferase</fullName>
    </alternativeName>
</protein>
<reference evidence="10" key="1">
    <citation type="submission" date="2020-07" db="EMBL/GenBank/DDBJ databases">
        <title>Huge and variable diversity of episymbiotic CPR bacteria and DPANN archaea in groundwater ecosystems.</title>
        <authorList>
            <person name="He C.Y."/>
            <person name="Keren R."/>
            <person name="Whittaker M."/>
            <person name="Farag I.F."/>
            <person name="Doudna J."/>
            <person name="Cate J.H.D."/>
            <person name="Banfield J.F."/>
        </authorList>
    </citation>
    <scope>NUCLEOTIDE SEQUENCE</scope>
    <source>
        <strain evidence="10">NC_groundwater_1860_Pr3_B-0.1um_51_7</strain>
    </source>
</reference>
<keyword evidence="7" id="KW-0573">Peptidoglycan synthesis</keyword>
<evidence type="ECO:0000256" key="8">
    <source>
        <dbReference type="NCBIfam" id="TIGR00445"/>
    </source>
</evidence>
<comment type="similarity">
    <text evidence="2 7">Belongs to the glycosyltransferase 4 family. MraY subfamily.</text>
</comment>
<organism evidence="10 11">
    <name type="scientific">Candidatus Saganbacteria bacterium</name>
    <dbReference type="NCBI Taxonomy" id="2575572"/>
    <lineage>
        <taxon>Bacteria</taxon>
        <taxon>Bacillati</taxon>
        <taxon>Saganbacteria</taxon>
    </lineage>
</organism>
<feature type="transmembrane region" description="Helical" evidence="7">
    <location>
        <begin position="295"/>
        <end position="315"/>
    </location>
</feature>
<keyword evidence="3 7" id="KW-0808">Transferase</keyword>
<feature type="transmembrane region" description="Helical" evidence="7">
    <location>
        <begin position="250"/>
        <end position="274"/>
    </location>
</feature>
<evidence type="ECO:0000313" key="11">
    <source>
        <dbReference type="Proteomes" id="UP000808761"/>
    </source>
</evidence>
<evidence type="ECO:0000256" key="4">
    <source>
        <dbReference type="ARBA" id="ARBA00022692"/>
    </source>
</evidence>
<name>A0A9D6YVT5_UNCSA</name>
<dbReference type="GO" id="GO:0051301">
    <property type="term" value="P:cell division"/>
    <property type="evidence" value="ECO:0007669"/>
    <property type="project" value="UniProtKB-KW"/>
</dbReference>
<dbReference type="EC" id="2.7.8.13" evidence="7 8"/>
<dbReference type="InterPro" id="IPR000715">
    <property type="entry name" value="Glycosyl_transferase_4"/>
</dbReference>
<dbReference type="GO" id="GO:0005886">
    <property type="term" value="C:plasma membrane"/>
    <property type="evidence" value="ECO:0007669"/>
    <property type="project" value="UniProtKB-SubCell"/>
</dbReference>
<evidence type="ECO:0000256" key="3">
    <source>
        <dbReference type="ARBA" id="ARBA00022679"/>
    </source>
</evidence>
<sequence length="316" mass="34315">MISLIAVFLSAAVVSLLATFPMVWLLSLFKLGQPVREEGPVSHRAKAGTPTMGGIGFVITIFALILILIDVEFHPQYLALLLLTAAFAAVGLTDDLLKVFRRQNLGLTFRQKIFLQIAAAAAFAIYMTFSGHNLTLSGFLSNSGFSDPYLYQFLLIFIIVGSANAANLTDGLNGLLAGTAGIAFLAFAFLSVKLHVPEANVFSLVSAGAILAFLYFNFPKAKVFMGDVGSLALGAALAGLAIILHKELRLMVIGGIFVIEALSVIIQVMFYKLFKRRIFKMAPLHHHFELMGWPEIRIVLLFWSIALILGIIGIVI</sequence>
<dbReference type="Pfam" id="PF10555">
    <property type="entry name" value="MraY_sig1"/>
    <property type="match status" value="1"/>
</dbReference>
<dbReference type="GO" id="GO:0008360">
    <property type="term" value="P:regulation of cell shape"/>
    <property type="evidence" value="ECO:0007669"/>
    <property type="project" value="UniProtKB-KW"/>
</dbReference>
<keyword evidence="4 7" id="KW-0812">Transmembrane</keyword>
<dbReference type="GO" id="GO:0008963">
    <property type="term" value="F:phospho-N-acetylmuramoyl-pentapeptide-transferase activity"/>
    <property type="evidence" value="ECO:0007669"/>
    <property type="project" value="UniProtKB-UniRule"/>
</dbReference>
<keyword evidence="7" id="KW-1003">Cell membrane</keyword>
<feature type="transmembrane region" description="Helical" evidence="7">
    <location>
        <begin position="199"/>
        <end position="216"/>
    </location>
</feature>
<evidence type="ECO:0000256" key="2">
    <source>
        <dbReference type="ARBA" id="ARBA00005583"/>
    </source>
</evidence>
<evidence type="ECO:0000256" key="6">
    <source>
        <dbReference type="ARBA" id="ARBA00023136"/>
    </source>
</evidence>
<dbReference type="AlphaFoldDB" id="A0A9D6YVT5"/>
<feature type="transmembrane region" description="Helical" evidence="7">
    <location>
        <begin position="113"/>
        <end position="129"/>
    </location>
</feature>
<keyword evidence="7" id="KW-0132">Cell division</keyword>
<proteinExistence type="inferred from homology"/>
<dbReference type="CDD" id="cd06852">
    <property type="entry name" value="GT_MraY"/>
    <property type="match status" value="1"/>
</dbReference>
<evidence type="ECO:0000256" key="7">
    <source>
        <dbReference type="HAMAP-Rule" id="MF_00038"/>
    </source>
</evidence>
<keyword evidence="7" id="KW-0131">Cell cycle</keyword>
<feature type="transmembrane region" description="Helical" evidence="7">
    <location>
        <begin position="149"/>
        <end position="168"/>
    </location>
</feature>
<evidence type="ECO:0000256" key="1">
    <source>
        <dbReference type="ARBA" id="ARBA00004141"/>
    </source>
</evidence>
<comment type="catalytic activity">
    <reaction evidence="7">
        <text>UDP-N-acetyl-alpha-D-muramoyl-L-alanyl-gamma-D-glutamyl-meso-2,6-diaminopimeloyl-D-alanyl-D-alanine + di-trans,octa-cis-undecaprenyl phosphate = di-trans,octa-cis-undecaprenyl diphospho-N-acetyl-alpha-D-muramoyl-L-alanyl-D-glutamyl-meso-2,6-diaminopimeloyl-D-alanyl-D-alanine + UMP</text>
        <dbReference type="Rhea" id="RHEA:28386"/>
        <dbReference type="ChEBI" id="CHEBI:57865"/>
        <dbReference type="ChEBI" id="CHEBI:60392"/>
        <dbReference type="ChEBI" id="CHEBI:61386"/>
        <dbReference type="ChEBI" id="CHEBI:61387"/>
        <dbReference type="EC" id="2.7.8.13"/>
    </reaction>
</comment>
<dbReference type="InterPro" id="IPR003524">
    <property type="entry name" value="PNAcMuramoyl-5peptid_Trfase"/>
</dbReference>
<feature type="transmembrane region" description="Helical" evidence="7">
    <location>
        <begin position="223"/>
        <end position="244"/>
    </location>
</feature>
<evidence type="ECO:0000313" key="10">
    <source>
        <dbReference type="EMBL" id="MBI5078588.1"/>
    </source>
</evidence>
<dbReference type="GO" id="GO:0009252">
    <property type="term" value="P:peptidoglycan biosynthetic process"/>
    <property type="evidence" value="ECO:0007669"/>
    <property type="project" value="UniProtKB-UniRule"/>
</dbReference>
<keyword evidence="7" id="KW-0133">Cell shape</keyword>
<feature type="transmembrane region" description="Helical" evidence="7">
    <location>
        <begin position="50"/>
        <end position="69"/>
    </location>
</feature>
<dbReference type="GO" id="GO:0071555">
    <property type="term" value="P:cell wall organization"/>
    <property type="evidence" value="ECO:0007669"/>
    <property type="project" value="UniProtKB-KW"/>
</dbReference>
<dbReference type="PANTHER" id="PTHR22926">
    <property type="entry name" value="PHOSPHO-N-ACETYLMURAMOYL-PENTAPEPTIDE-TRANSFERASE"/>
    <property type="match status" value="1"/>
</dbReference>
<dbReference type="EMBL" id="JACRKR010000050">
    <property type="protein sequence ID" value="MBI5078588.1"/>
    <property type="molecule type" value="Genomic_DNA"/>
</dbReference>
<comment type="function">
    <text evidence="7">Catalyzes the initial step of the lipid cycle reactions in the biosynthesis of the cell wall peptidoglycan: transfers peptidoglycan precursor phospho-MurNAc-pentapeptide from UDP-MurNAc-pentapeptide onto the lipid carrier undecaprenyl phosphate, yielding undecaprenyl-pyrophosphoryl-MurNAc-pentapeptide, known as lipid I.</text>
</comment>
<comment type="caution">
    <text evidence="10">The sequence shown here is derived from an EMBL/GenBank/DDBJ whole genome shotgun (WGS) entry which is preliminary data.</text>
</comment>
<gene>
    <name evidence="7" type="primary">mraY</name>
    <name evidence="10" type="ORF">HZB08_01010</name>
</gene>
<dbReference type="Pfam" id="PF00953">
    <property type="entry name" value="Glycos_transf_4"/>
    <property type="match status" value="1"/>
</dbReference>
<dbReference type="Proteomes" id="UP000808761">
    <property type="component" value="Unassembled WGS sequence"/>
</dbReference>
<evidence type="ECO:0000256" key="9">
    <source>
        <dbReference type="PIRSR" id="PIRSR600715-1"/>
    </source>
</evidence>
<feature type="binding site" evidence="9">
    <location>
        <position position="167"/>
    </location>
    <ligand>
        <name>Mg(2+)</name>
        <dbReference type="ChEBI" id="CHEBI:18420"/>
    </ligand>
</feature>
<feature type="binding site" evidence="9">
    <location>
        <position position="227"/>
    </location>
    <ligand>
        <name>Mg(2+)</name>
        <dbReference type="ChEBI" id="CHEBI:18420"/>
    </ligand>
</feature>
<feature type="transmembrane region" description="Helical" evidence="7">
    <location>
        <begin position="175"/>
        <end position="193"/>
    </location>
</feature>
<comment type="pathway">
    <text evidence="7">Cell wall biogenesis; peptidoglycan biosynthesis.</text>
</comment>
<evidence type="ECO:0000256" key="5">
    <source>
        <dbReference type="ARBA" id="ARBA00022989"/>
    </source>
</evidence>
<dbReference type="PANTHER" id="PTHR22926:SF5">
    <property type="entry name" value="PHOSPHO-N-ACETYLMURAMOYL-PENTAPEPTIDE-TRANSFERASE HOMOLOG"/>
    <property type="match status" value="1"/>
</dbReference>
<feature type="transmembrane region" description="Helical" evidence="7">
    <location>
        <begin position="75"/>
        <end position="92"/>
    </location>
</feature>
<dbReference type="HAMAP" id="MF_00038">
    <property type="entry name" value="MraY"/>
    <property type="match status" value="1"/>
</dbReference>
<keyword evidence="7 9" id="KW-0460">Magnesium</keyword>
<dbReference type="InterPro" id="IPR018480">
    <property type="entry name" value="PNAcMuramoyl-5peptid_Trfase_CS"/>
</dbReference>
<keyword evidence="6 7" id="KW-0472">Membrane</keyword>
<dbReference type="GO" id="GO:0046872">
    <property type="term" value="F:metal ion binding"/>
    <property type="evidence" value="ECO:0007669"/>
    <property type="project" value="UniProtKB-KW"/>
</dbReference>